<dbReference type="Pfam" id="PF13385">
    <property type="entry name" value="Laminin_G_3"/>
    <property type="match status" value="2"/>
</dbReference>
<dbReference type="InterPro" id="IPR035914">
    <property type="entry name" value="Sperma_CUB_dom_sf"/>
</dbReference>
<evidence type="ECO:0000256" key="1">
    <source>
        <dbReference type="ARBA" id="ARBA00004370"/>
    </source>
</evidence>
<keyword evidence="7 12" id="KW-1133">Transmembrane helix</keyword>
<dbReference type="CDD" id="cd00037">
    <property type="entry name" value="CLECT"/>
    <property type="match status" value="2"/>
</dbReference>
<dbReference type="EMBL" id="CALNXI010000979">
    <property type="protein sequence ID" value="CAH3149862.1"/>
    <property type="molecule type" value="Genomic_DNA"/>
</dbReference>
<dbReference type="InterPro" id="IPR013320">
    <property type="entry name" value="ConA-like_dom_sf"/>
</dbReference>
<evidence type="ECO:0000259" key="15">
    <source>
        <dbReference type="PROSITE" id="PS50060"/>
    </source>
</evidence>
<evidence type="ECO:0000256" key="7">
    <source>
        <dbReference type="ARBA" id="ARBA00022989"/>
    </source>
</evidence>
<dbReference type="InterPro" id="IPR003591">
    <property type="entry name" value="Leu-rich_rpt_typical-subtyp"/>
</dbReference>
<reference evidence="18 19" key="1">
    <citation type="submission" date="2022-05" db="EMBL/GenBank/DDBJ databases">
        <authorList>
            <consortium name="Genoscope - CEA"/>
            <person name="William W."/>
        </authorList>
    </citation>
    <scope>NUCLEOTIDE SEQUENCE [LARGE SCALE GENOMIC DNA]</scope>
</reference>
<dbReference type="InterPro" id="IPR017452">
    <property type="entry name" value="GPCR_Rhodpsn_7TM"/>
</dbReference>
<dbReference type="InterPro" id="IPR016186">
    <property type="entry name" value="C-type_lectin-like/link_sf"/>
</dbReference>
<dbReference type="PRINTS" id="PR00373">
    <property type="entry name" value="GLYCHORMONER"/>
</dbReference>
<dbReference type="Pfam" id="PF00001">
    <property type="entry name" value="7tm_1"/>
    <property type="match status" value="1"/>
</dbReference>
<dbReference type="PRINTS" id="PR00237">
    <property type="entry name" value="GPCRRHODOPSN"/>
</dbReference>
<dbReference type="PANTHER" id="PTHR23282:SF101">
    <property type="entry name" value="MAM DOMAIN-CONTAINING PROTEIN"/>
    <property type="match status" value="1"/>
</dbReference>
<dbReference type="InterPro" id="IPR001611">
    <property type="entry name" value="Leu-rich_rpt"/>
</dbReference>
<feature type="domain" description="CUB" evidence="13">
    <location>
        <begin position="2626"/>
        <end position="2738"/>
    </location>
</feature>
<dbReference type="SUPFAM" id="SSF52058">
    <property type="entry name" value="L domain-like"/>
    <property type="match status" value="1"/>
</dbReference>
<accession>A0ABN8PVX1</accession>
<feature type="domain" description="PA14" evidence="17">
    <location>
        <begin position="1295"/>
        <end position="1466"/>
    </location>
</feature>
<feature type="transmembrane region" description="Helical" evidence="12">
    <location>
        <begin position="3027"/>
        <end position="3049"/>
    </location>
</feature>
<dbReference type="InterPro" id="IPR008979">
    <property type="entry name" value="Galactose-bd-like_sf"/>
</dbReference>
<dbReference type="InterPro" id="IPR037524">
    <property type="entry name" value="PA14/GLEYA"/>
</dbReference>
<dbReference type="InterPro" id="IPR032675">
    <property type="entry name" value="LRR_dom_sf"/>
</dbReference>
<feature type="compositionally biased region" description="Basic and acidic residues" evidence="11">
    <location>
        <begin position="2335"/>
        <end position="2349"/>
    </location>
</feature>
<proteinExistence type="predicted"/>
<dbReference type="InterPro" id="IPR001304">
    <property type="entry name" value="C-type_lectin-like"/>
</dbReference>
<dbReference type="SUPFAM" id="SSF49785">
    <property type="entry name" value="Galactose-binding domain-like"/>
    <property type="match status" value="1"/>
</dbReference>
<dbReference type="PROSITE" id="PS50060">
    <property type="entry name" value="MAM_2"/>
    <property type="match status" value="5"/>
</dbReference>
<keyword evidence="8 12" id="KW-0472">Membrane</keyword>
<dbReference type="Pfam" id="PF00629">
    <property type="entry name" value="MAM"/>
    <property type="match status" value="5"/>
</dbReference>
<feature type="transmembrane region" description="Helical" evidence="12">
    <location>
        <begin position="3145"/>
        <end position="3171"/>
    </location>
</feature>
<feature type="domain" description="MAM" evidence="15">
    <location>
        <begin position="1"/>
        <end position="86"/>
    </location>
</feature>
<dbReference type="SMART" id="SM00607">
    <property type="entry name" value="FTP"/>
    <property type="match status" value="1"/>
</dbReference>
<dbReference type="SMART" id="SM01381">
    <property type="entry name" value="7TM_GPCR_Srsx"/>
    <property type="match status" value="1"/>
</dbReference>
<feature type="transmembrane region" description="Helical" evidence="12">
    <location>
        <begin position="3061"/>
        <end position="3083"/>
    </location>
</feature>
<evidence type="ECO:0000256" key="5">
    <source>
        <dbReference type="ARBA" id="ARBA00022737"/>
    </source>
</evidence>
<dbReference type="Gene3D" id="2.60.120.200">
    <property type="match status" value="9"/>
</dbReference>
<evidence type="ECO:0008006" key="20">
    <source>
        <dbReference type="Google" id="ProtNLM"/>
    </source>
</evidence>
<evidence type="ECO:0000256" key="2">
    <source>
        <dbReference type="ARBA" id="ARBA00022614"/>
    </source>
</evidence>
<feature type="domain" description="C-type lectin" evidence="14">
    <location>
        <begin position="1035"/>
        <end position="1155"/>
    </location>
</feature>
<name>A0ABN8PVX1_9CNID</name>
<feature type="domain" description="MAM" evidence="15">
    <location>
        <begin position="376"/>
        <end position="533"/>
    </location>
</feature>
<dbReference type="InterPro" id="IPR006585">
    <property type="entry name" value="FTP1"/>
</dbReference>
<evidence type="ECO:0000313" key="18">
    <source>
        <dbReference type="EMBL" id="CAH3149862.1"/>
    </source>
</evidence>
<gene>
    <name evidence="18" type="ORF">PEVE_00045042</name>
</gene>
<dbReference type="Pfam" id="PF00431">
    <property type="entry name" value="CUB"/>
    <property type="match status" value="1"/>
</dbReference>
<dbReference type="Gene3D" id="1.20.1070.10">
    <property type="entry name" value="Rhodopsin 7-helix transmembrane proteins"/>
    <property type="match status" value="2"/>
</dbReference>
<evidence type="ECO:0000256" key="10">
    <source>
        <dbReference type="PROSITE-ProRule" id="PRU00059"/>
    </source>
</evidence>
<feature type="domain" description="C-type lectin" evidence="14">
    <location>
        <begin position="679"/>
        <end position="797"/>
    </location>
</feature>
<dbReference type="PANTHER" id="PTHR23282">
    <property type="entry name" value="APICAL ENDOSOMAL GLYCOPROTEIN PRECURSOR"/>
    <property type="match status" value="1"/>
</dbReference>
<evidence type="ECO:0000256" key="11">
    <source>
        <dbReference type="SAM" id="MobiDB-lite"/>
    </source>
</evidence>
<evidence type="ECO:0000256" key="6">
    <source>
        <dbReference type="ARBA" id="ARBA00022837"/>
    </source>
</evidence>
<feature type="domain" description="G-protein coupled receptors family 1 profile" evidence="16">
    <location>
        <begin position="3039"/>
        <end position="3294"/>
    </location>
</feature>
<evidence type="ECO:0000313" key="19">
    <source>
        <dbReference type="Proteomes" id="UP001159427"/>
    </source>
</evidence>
<dbReference type="InterPro" id="IPR016187">
    <property type="entry name" value="CTDL_fold"/>
</dbReference>
<dbReference type="Pfam" id="PF22633">
    <property type="entry name" value="F5_F8_type_C_2"/>
    <property type="match status" value="1"/>
</dbReference>
<keyword evidence="3 12" id="KW-0812">Transmembrane</keyword>
<dbReference type="PROSITE" id="PS50041">
    <property type="entry name" value="C_TYPE_LECTIN_2"/>
    <property type="match status" value="2"/>
</dbReference>
<keyword evidence="5" id="KW-0677">Repeat</keyword>
<feature type="region of interest" description="Disordered" evidence="11">
    <location>
        <begin position="2335"/>
        <end position="2354"/>
    </location>
</feature>
<dbReference type="Proteomes" id="UP001159427">
    <property type="component" value="Unassembled WGS sequence"/>
</dbReference>
<dbReference type="Gene3D" id="2.60.120.260">
    <property type="entry name" value="Galactose-binding domain-like"/>
    <property type="match status" value="1"/>
</dbReference>
<evidence type="ECO:0000256" key="9">
    <source>
        <dbReference type="ARBA" id="ARBA00023157"/>
    </source>
</evidence>
<evidence type="ECO:0000256" key="12">
    <source>
        <dbReference type="SAM" id="Phobius"/>
    </source>
</evidence>
<keyword evidence="4" id="KW-0479">Metal-binding</keyword>
<dbReference type="SUPFAM" id="SSF81321">
    <property type="entry name" value="Family A G protein-coupled receptor-like"/>
    <property type="match status" value="1"/>
</dbReference>
<feature type="transmembrane region" description="Helical" evidence="12">
    <location>
        <begin position="3273"/>
        <end position="3296"/>
    </location>
</feature>
<organism evidence="18 19">
    <name type="scientific">Porites evermanni</name>
    <dbReference type="NCBI Taxonomy" id="104178"/>
    <lineage>
        <taxon>Eukaryota</taxon>
        <taxon>Metazoa</taxon>
        <taxon>Cnidaria</taxon>
        <taxon>Anthozoa</taxon>
        <taxon>Hexacorallia</taxon>
        <taxon>Scleractinia</taxon>
        <taxon>Fungiina</taxon>
        <taxon>Poritidae</taxon>
        <taxon>Porites</taxon>
    </lineage>
</organism>
<protein>
    <recommendedName>
        <fullName evidence="20">MAM and LDL-receptor class A domain-containing protein 1</fullName>
    </recommendedName>
</protein>
<evidence type="ECO:0000256" key="8">
    <source>
        <dbReference type="ARBA" id="ARBA00023136"/>
    </source>
</evidence>
<dbReference type="InterPro" id="IPR000859">
    <property type="entry name" value="CUB_dom"/>
</dbReference>
<keyword evidence="9" id="KW-1015">Disulfide bond</keyword>
<evidence type="ECO:0000256" key="3">
    <source>
        <dbReference type="ARBA" id="ARBA00022692"/>
    </source>
</evidence>
<dbReference type="InterPro" id="IPR000998">
    <property type="entry name" value="MAM_dom"/>
</dbReference>
<dbReference type="InterPro" id="IPR002131">
    <property type="entry name" value="Gphrmn_rcpt_fam"/>
</dbReference>
<dbReference type="PROSITE" id="PS00740">
    <property type="entry name" value="MAM_1"/>
    <property type="match status" value="1"/>
</dbReference>
<dbReference type="SUPFAM" id="SSF49854">
    <property type="entry name" value="Spermadhesin, CUB domain"/>
    <property type="match status" value="1"/>
</dbReference>
<dbReference type="PROSITE" id="PS50262">
    <property type="entry name" value="G_PROTEIN_RECEP_F1_2"/>
    <property type="match status" value="1"/>
</dbReference>
<dbReference type="SMART" id="SM00042">
    <property type="entry name" value="CUB"/>
    <property type="match status" value="1"/>
</dbReference>
<evidence type="ECO:0000256" key="4">
    <source>
        <dbReference type="ARBA" id="ARBA00022723"/>
    </source>
</evidence>
<keyword evidence="2" id="KW-0433">Leucine-rich repeat</keyword>
<evidence type="ECO:0000259" key="14">
    <source>
        <dbReference type="PROSITE" id="PS50041"/>
    </source>
</evidence>
<comment type="caution">
    <text evidence="18">The sequence shown here is derived from an EMBL/GenBank/DDBJ whole genome shotgun (WGS) entry which is preliminary data.</text>
</comment>
<sequence length="3346" mass="379900">MTFFYSMYGDTIESLSVLVRSRVNGSASRVWSRYGNLKTSNWTEGCIAFNHSGNYQVIIEGTAGLSYTGDIAVDDISFSSNVTCGTGMKLLYPEMFGANCSFNKSFCGWRKVAWDTQFYWSIRKNGTPSYRTGPGSDHTGPLFFILNKNDLPKAPKLTELLLFADHTSIFFSHSNRNYLENLLNNELLSIDVWLRCNKLSVDIKKTNYSIDMTQEQPVIIEYISVIRTSRNSQYFTKNLESGTVFLHLSICSFVGGGNYIYIEASSPRRPNDKARLLSPLLQGPKCLHFFYHMYGRHIGTLHVSLYPNKVQEKDWDSELFTLWSVSGGQGNRWLKAGVDIVYNGEFRVVLTAIVGLSYEGDIAVDDVSFTDGLCDGNCNFDKHWCSWKASANFSFKWTRRYGKTPSVDTGPSRDHTTGNGQYIYIETSAPRKAGDTARLVSPLMRGPQCMTFYYHMYGDTMSCIVIYIKRQRSNKLKPLWIKSENRGDLWIRGQISINESSVYQIIVDGVRGTSYLGDAALDDFSFQKGTCNQTGETTYHVSSYEGKVYRISSQPYGHSLYSEEFRFTLKHPLGNPNEVAHVIYSRESRGHSFIESNLHLSNQENFPIAVVTLSDEHNERHKTKVYSIKRHRYGTMLSLDDHKNVDCCSKDAIFSFSAYNVSRTGKLSTSNCSPGWYKSGRACFLFYFSYSTTWISARSFCHKQDADLAVISDARVLKQLANQRKEMTLDDRELFLGLSGRLNWVWSDGTNISETNRFWGPGEPSGDGKCGSFLNAVGWDSAWKGFGWRWSDQDCTRVRKGFICEEPLALPHPSALFTLSGVNGTMDISPHRGTLALSHDIMFVTGPYGNENGSFFFKGNNNSYVELKNTGNLDTRFSIGVFAWVYLDNTSGLIFKYEKNNYYGCSMKVLASNLGVSVRYMNRKGTKSYVLYKKNILRANVWNFVGTSYDYHTRLATVFVNNSTVIKRVLSTKMDLATHYDVRIGATRRQTAYFRGRISCLQFYDQALSRDQIMKIKTNCNETELTSCSPSFFPFRGGCYSINTNFPGTWQDALGYCNKVVQGGTLAKISREGLRFAFSSLLDMRRPKPNNFFFGLLTKDDWVWIDNTPFNKSLWKLGYPIGGHGIQSCAVMSAGSSNKIIKSVNCRSAKYFLCQKQYVSSLSHEIIVLSSSVSLPHHTSLAIDGSYSTCFRSSKETNPWWRVTFERPLYVESIEIIANVDCCPRDHGMISITVSANDSDFDTTCVVSTEYGKALKYKLQCSPPALGTYVRFTLIGENVTLVLCHVVVRTLENADDAKGVLREGWYNVNYNSKKAPTMRDNPAFKPPAQSRIILSDFDAPINVGDKYIQRLTSYLQVPESGNYTFYLSCDDVCELWKHDVSEKGIEEVKQKLEKTLAKQPIITLKRITGHNKWEKYEEQLSRPIFLDKCRLYRMEAFMKEESSQDHISLGMRIPSGRYEGPIPRRRLFWTKPGTRRLEVTFLDNETSLPAFSGSELLVSGFYKFCCDGVYCPDCPMELNISTLQQNVTVNPALNMSCTNTSFTASFKTEKQPGNFTIKITYAFANNSEQLVNEKVLGHVLLEVGVVNKCSFQSGFCDWKNIADMDHKWKLSTDLYTLMNYTGYFAYIDGAYKAQLKSPLLPWKPFHRTVCLCLRFKYLMKTHSKSFLRIFLKEAKQEKPVLAWQLSGYQGEDWSLAQVAWSGADTIQIIFEGEGFLAQKLIIAIDNITVTTENCSLRPYYAKPGDLFSSLSISGLSGFIKLTFFNIFTFFRLGMFHCKGGGILPATALCYDTKQDGCDREDEINCRIPCSDYQCLDGSCIPWERTCRKTSFCRDKTNMPSICGSGKCRLNDLACSSKTSSGNKRCRSFRGHCNFQNGLCGLRTDKNDAIQWAVGSGQTPTESTGPSHDHTSFNKKGSYIYIEASQRKPGERARLLSSWMEPSETICLQFWYHMHGSDIGNLSVYLKTNQSESLVWRLSGENGNRWRFGQTALNSPNYYKFVLEGTVGGGSKGDIAVDDLTVLDGNCETILKQGSPDCHFEESMCEWEAQEGWVLDPILVGLEKWGGYISLAGVTATLSSPIINTHDYEWKCFRFRYFIGSIRVHHFNIHFLTVIIRSVTSNQTMQLFFDDKVTNELHYVQIPIPSNYSNAQVGYLSFSDSLLSFDLVIAIDGVSFSKEPCERIPWKPENASKSGPIQIGTIFGCVRLIVFRNKNTVTNWLRQCFPGFVDHSCGNFDFEKGTLEGWRAHGAAFSHQPTLGDNIRARTMGRRCSRGKASKTLTRTKIIPPATQVTRNLKLTIEKHQDYLDPHEPPCDVTKNWCGWTSLRGWKKISHRDLEHQGSQESRSDNNADSTNERGTLCWFFRNQRSLCTVEIELDVADGSWHHLCVTWERKNRLLSVYKNGQRKYLSNEYRAGAQNKGIKGGGTMTIGFRSPYQNISAVLGKLSGFNLWSYQIKAEEILRMSQGCGNEAGDVKAWETVSKGLTKEVEVKRNRSCRDRKGKFYLTSLIPCLKGSKIRYNQLQNALTVCFTNFKAMYDSPGRRKSLTIYQQTSNYREVPIWIWKTRTGNNWVYGQVPLSAVSTFQVFIKGKVEKKGAFVALSGLYVEEDLSIHCQHLPQSAKQACSETLFNTSGYFFSPFFPGFYLDDSYCTWHITVPEQNTIRMTFHEFRLNDHPTCEDCFVEIFDGNDSTAASIGRFCGYSYPPILSSSSNHFSVVLWCQGKPFIARFKASYFSVAAHDDNGLSYLRQQGCPSSCKCDVFGEGQSRGKRIMVTGEDLLTVPTGLPSSTGAVFFQTNRISQLREKDFTNLHHLEYIDLSHNILLRLDGDSFQNVTSIKTLRLNSNFLRSLPAKGFARIPSIRVLDLGKNLLHKAMKETFYGLSSLEILSLRSNQIEKMEYGVFTNNSNLTHLYLQENKITTLPDGLFESLSKLKLLDLSNNRLTTVSRKTFRGLISLEYLYLDKNKLTEVSPEMFSELRNIKYLKLDRFILCCYAKKSISGVECDSPVDEVSSCDDLMKNYTLRICIWILGIVAFVGNLLVIIWRAIDKEENRTHSFMLTNLAFADLFMGVYLLTIAVMDLRWRGEYFKHDVKWRSGLGCQFTGALSMLSSEVSVLMLTIITLDRLVCIVFPFKFKRLTYKAAVLTCIGVWVFGVVISLIPISGINYFIDKNGNFGFYSRSAVCQGNVDRRRSGRPTLMSQQKKQPNLRYRNYKTTVKRSSRAVRSSNLKKESAMAKRLVFIIMTDFCCWMPIIIINILSLTGNFYDPNKIAYVWIAVFVLPLNSSLNPILYTFSTKRAKKSLNQQRKNVTNLVLKSVQNRRLQGMKKTTDWLKTYDDLTLFSL</sequence>
<feature type="domain" description="MAM" evidence="15">
    <location>
        <begin position="1870"/>
        <end position="2028"/>
    </location>
</feature>
<dbReference type="Pfam" id="PF13855">
    <property type="entry name" value="LRR_8"/>
    <property type="match status" value="2"/>
</dbReference>
<keyword evidence="6" id="KW-0106">Calcium</keyword>
<dbReference type="Gene3D" id="3.80.10.10">
    <property type="entry name" value="Ribonuclease Inhibitor"/>
    <property type="match status" value="1"/>
</dbReference>
<dbReference type="InterPro" id="IPR051560">
    <property type="entry name" value="MAM_domain-containing"/>
</dbReference>
<comment type="caution">
    <text evidence="10">Lacks conserved residue(s) required for the propagation of feature annotation.</text>
</comment>
<dbReference type="SUPFAM" id="SSF49899">
    <property type="entry name" value="Concanavalin A-like lectins/glucanases"/>
    <property type="match status" value="8"/>
</dbReference>
<feature type="domain" description="MAM" evidence="15">
    <location>
        <begin position="1587"/>
        <end position="1736"/>
    </location>
</feature>
<dbReference type="Gene3D" id="3.10.100.10">
    <property type="entry name" value="Mannose-Binding Protein A, subunit A"/>
    <property type="match status" value="2"/>
</dbReference>
<dbReference type="PROSITE" id="PS51820">
    <property type="entry name" value="PA14"/>
    <property type="match status" value="1"/>
</dbReference>
<feature type="transmembrane region" description="Helical" evidence="12">
    <location>
        <begin position="3241"/>
        <end position="3261"/>
    </location>
</feature>
<comment type="subcellular location">
    <subcellularLocation>
        <location evidence="1">Membrane</location>
    </subcellularLocation>
</comment>
<dbReference type="PRINTS" id="PR00020">
    <property type="entry name" value="MAMDOMAIN"/>
</dbReference>
<evidence type="ECO:0000259" key="17">
    <source>
        <dbReference type="PROSITE" id="PS51820"/>
    </source>
</evidence>
<dbReference type="Gene3D" id="2.60.120.290">
    <property type="entry name" value="Spermadhesin, CUB domain"/>
    <property type="match status" value="1"/>
</dbReference>
<evidence type="ECO:0000259" key="16">
    <source>
        <dbReference type="PROSITE" id="PS50262"/>
    </source>
</evidence>
<feature type="domain" description="MAM" evidence="15">
    <location>
        <begin position="98"/>
        <end position="376"/>
    </location>
</feature>
<dbReference type="SMART" id="SM00137">
    <property type="entry name" value="MAM"/>
    <property type="match status" value="4"/>
</dbReference>
<keyword evidence="19" id="KW-1185">Reference proteome</keyword>
<dbReference type="SMART" id="SM00034">
    <property type="entry name" value="CLECT"/>
    <property type="match status" value="2"/>
</dbReference>
<dbReference type="Pfam" id="PF00059">
    <property type="entry name" value="Lectin_C"/>
    <property type="match status" value="2"/>
</dbReference>
<dbReference type="SUPFAM" id="SSF56436">
    <property type="entry name" value="C-type lectin-like"/>
    <property type="match status" value="2"/>
</dbReference>
<evidence type="ECO:0000259" key="13">
    <source>
        <dbReference type="PROSITE" id="PS01180"/>
    </source>
</evidence>
<dbReference type="PROSITE" id="PS51450">
    <property type="entry name" value="LRR"/>
    <property type="match status" value="4"/>
</dbReference>
<dbReference type="InterPro" id="IPR000276">
    <property type="entry name" value="GPCR_Rhodpsn"/>
</dbReference>
<dbReference type="CDD" id="cd06263">
    <property type="entry name" value="MAM"/>
    <property type="match status" value="5"/>
</dbReference>
<dbReference type="SMART" id="SM00365">
    <property type="entry name" value="LRR_SD22"/>
    <property type="match status" value="5"/>
</dbReference>
<dbReference type="CDD" id="cd00041">
    <property type="entry name" value="CUB"/>
    <property type="match status" value="1"/>
</dbReference>
<dbReference type="PROSITE" id="PS01180">
    <property type="entry name" value="CUB"/>
    <property type="match status" value="1"/>
</dbReference>
<dbReference type="SMART" id="SM00369">
    <property type="entry name" value="LRR_TYP"/>
    <property type="match status" value="7"/>
</dbReference>